<keyword evidence="2" id="KW-1185">Reference proteome</keyword>
<gene>
    <name evidence="1" type="ORF">Tco_0600232</name>
</gene>
<reference evidence="1" key="1">
    <citation type="journal article" date="2022" name="Int. J. Mol. Sci.">
        <title>Draft Genome of Tanacetum Coccineum: Genomic Comparison of Closely Related Tanacetum-Family Plants.</title>
        <authorList>
            <person name="Yamashiro T."/>
            <person name="Shiraishi A."/>
            <person name="Nakayama K."/>
            <person name="Satake H."/>
        </authorList>
    </citation>
    <scope>NUCLEOTIDE SEQUENCE</scope>
</reference>
<sequence length="90" mass="10179">MEAHIRLERFFRGPVIADIDGAFDSKFNPDHNFCVPMWRYQESVVFSSKGDSESPFSHAGGVVEGGTLVASVYNDDSERSFEPEAFCWRI</sequence>
<evidence type="ECO:0000313" key="2">
    <source>
        <dbReference type="Proteomes" id="UP001151760"/>
    </source>
</evidence>
<name>A0ABQ4WB82_9ASTR</name>
<evidence type="ECO:0000313" key="1">
    <source>
        <dbReference type="EMBL" id="GJS50111.1"/>
    </source>
</evidence>
<dbReference type="Proteomes" id="UP001151760">
    <property type="component" value="Unassembled WGS sequence"/>
</dbReference>
<comment type="caution">
    <text evidence="1">The sequence shown here is derived from an EMBL/GenBank/DDBJ whole genome shotgun (WGS) entry which is preliminary data.</text>
</comment>
<feature type="non-terminal residue" evidence="1">
    <location>
        <position position="90"/>
    </location>
</feature>
<dbReference type="EMBL" id="BQNB010008492">
    <property type="protein sequence ID" value="GJS50111.1"/>
    <property type="molecule type" value="Genomic_DNA"/>
</dbReference>
<organism evidence="1 2">
    <name type="scientific">Tanacetum coccineum</name>
    <dbReference type="NCBI Taxonomy" id="301880"/>
    <lineage>
        <taxon>Eukaryota</taxon>
        <taxon>Viridiplantae</taxon>
        <taxon>Streptophyta</taxon>
        <taxon>Embryophyta</taxon>
        <taxon>Tracheophyta</taxon>
        <taxon>Spermatophyta</taxon>
        <taxon>Magnoliopsida</taxon>
        <taxon>eudicotyledons</taxon>
        <taxon>Gunneridae</taxon>
        <taxon>Pentapetalae</taxon>
        <taxon>asterids</taxon>
        <taxon>campanulids</taxon>
        <taxon>Asterales</taxon>
        <taxon>Asteraceae</taxon>
        <taxon>Asteroideae</taxon>
        <taxon>Anthemideae</taxon>
        <taxon>Anthemidinae</taxon>
        <taxon>Tanacetum</taxon>
    </lineage>
</organism>
<reference evidence="1" key="2">
    <citation type="submission" date="2022-01" db="EMBL/GenBank/DDBJ databases">
        <authorList>
            <person name="Yamashiro T."/>
            <person name="Shiraishi A."/>
            <person name="Satake H."/>
            <person name="Nakayama K."/>
        </authorList>
    </citation>
    <scope>NUCLEOTIDE SEQUENCE</scope>
</reference>
<protein>
    <submittedName>
        <fullName evidence="1">Uncharacterized protein</fullName>
    </submittedName>
</protein>
<accession>A0ABQ4WB82</accession>
<proteinExistence type="predicted"/>